<organism evidence="1">
    <name type="scientific">uncultured Armatimonadetes bacterium</name>
    <dbReference type="NCBI Taxonomy" id="157466"/>
    <lineage>
        <taxon>Bacteria</taxon>
        <taxon>Bacillati</taxon>
        <taxon>Armatimonadota</taxon>
        <taxon>environmental samples</taxon>
    </lineage>
</organism>
<dbReference type="AlphaFoldDB" id="A0A6J4JRI2"/>
<name>A0A6J4JRI2_9BACT</name>
<accession>A0A6J4JRI2</accession>
<evidence type="ECO:0000313" key="1">
    <source>
        <dbReference type="EMBL" id="CAA9285239.1"/>
    </source>
</evidence>
<reference evidence="1" key="1">
    <citation type="submission" date="2020-02" db="EMBL/GenBank/DDBJ databases">
        <authorList>
            <person name="Meier V. D."/>
        </authorList>
    </citation>
    <scope>NUCLEOTIDE SEQUENCE</scope>
    <source>
        <strain evidence="1">AVDCRST_MAG63</strain>
    </source>
</reference>
<protein>
    <recommendedName>
        <fullName evidence="2">Small CPxCG-related zinc finger protein</fullName>
    </recommendedName>
</protein>
<evidence type="ECO:0008006" key="2">
    <source>
        <dbReference type="Google" id="ProtNLM"/>
    </source>
</evidence>
<sequence>MEATVTHQEMVIPAAMRCENCGALAREEARERVSETEVAVRYACSECRRQKTRRFQTGPAEMNED</sequence>
<proteinExistence type="predicted"/>
<gene>
    <name evidence="1" type="ORF">AVDCRST_MAG63-3898</name>
</gene>
<dbReference type="EMBL" id="CADCTO010000527">
    <property type="protein sequence ID" value="CAA9285239.1"/>
    <property type="molecule type" value="Genomic_DNA"/>
</dbReference>